<name>M2YN63_DOTSN</name>
<dbReference type="eggNOG" id="ENOG502SFTJ">
    <property type="taxonomic scope" value="Eukaryota"/>
</dbReference>
<dbReference type="HOGENOM" id="CLU_2196902_0_0_1"/>
<reference evidence="4" key="1">
    <citation type="journal article" date="2012" name="PLoS Genet.">
        <title>The genomes of the fungal plant pathogens Cladosporium fulvum and Dothistroma septosporum reveal adaptation to different hosts and lifestyles but also signatures of common ancestry.</title>
        <authorList>
            <person name="de Wit P.J.G.M."/>
            <person name="van der Burgt A."/>
            <person name="Oekmen B."/>
            <person name="Stergiopoulos I."/>
            <person name="Abd-Elsalam K.A."/>
            <person name="Aerts A.L."/>
            <person name="Bahkali A.H."/>
            <person name="Beenen H.G."/>
            <person name="Chettri P."/>
            <person name="Cox M.P."/>
            <person name="Datema E."/>
            <person name="de Vries R.P."/>
            <person name="Dhillon B."/>
            <person name="Ganley A.R."/>
            <person name="Griffiths S.A."/>
            <person name="Guo Y."/>
            <person name="Hamelin R.C."/>
            <person name="Henrissat B."/>
            <person name="Kabir M.S."/>
            <person name="Jashni M.K."/>
            <person name="Kema G."/>
            <person name="Klaubauf S."/>
            <person name="Lapidus A."/>
            <person name="Levasseur A."/>
            <person name="Lindquist E."/>
            <person name="Mehrabi R."/>
            <person name="Ohm R.A."/>
            <person name="Owen T.J."/>
            <person name="Salamov A."/>
            <person name="Schwelm A."/>
            <person name="Schijlen E."/>
            <person name="Sun H."/>
            <person name="van den Burg H.A."/>
            <person name="van Ham R.C.H.J."/>
            <person name="Zhang S."/>
            <person name="Goodwin S.B."/>
            <person name="Grigoriev I.V."/>
            <person name="Collemare J."/>
            <person name="Bradshaw R.E."/>
        </authorList>
    </citation>
    <scope>NUCLEOTIDE SEQUENCE [LARGE SCALE GENOMIC DNA]</scope>
    <source>
        <strain evidence="4">NZE10 / CBS 128990</strain>
    </source>
</reference>
<dbReference type="InterPro" id="IPR054505">
    <property type="entry name" value="Myb_DNA-bind_8"/>
</dbReference>
<dbReference type="EMBL" id="KB446540">
    <property type="protein sequence ID" value="EME43390.1"/>
    <property type="molecule type" value="Genomic_DNA"/>
</dbReference>
<protein>
    <recommendedName>
        <fullName evidence="2">Myb-like DNA-binding domain-containing protein</fullName>
    </recommendedName>
</protein>
<evidence type="ECO:0000313" key="4">
    <source>
        <dbReference type="Proteomes" id="UP000016933"/>
    </source>
</evidence>
<feature type="domain" description="Myb-like DNA-binding" evidence="2">
    <location>
        <begin position="6"/>
        <end position="51"/>
    </location>
</feature>
<keyword evidence="4" id="KW-1185">Reference proteome</keyword>
<gene>
    <name evidence="3" type="ORF">DOTSEDRAFT_25341</name>
</gene>
<feature type="compositionally biased region" description="Basic residues" evidence="1">
    <location>
        <begin position="81"/>
        <end position="93"/>
    </location>
</feature>
<dbReference type="AlphaFoldDB" id="M2YN63"/>
<sequence length="108" mass="11758">MAPVTNELFLLSCINHANNGRIDFKAVAQECGMNTPGAAAMRFRRFKEKHDTSLLNSASSLAAAQNGEGGDEDSEVPAKKPTPKKKATPKKRKIKEDHEVVVKAEPEI</sequence>
<feature type="compositionally biased region" description="Low complexity" evidence="1">
    <location>
        <begin position="54"/>
        <end position="64"/>
    </location>
</feature>
<feature type="region of interest" description="Disordered" evidence="1">
    <location>
        <begin position="54"/>
        <end position="108"/>
    </location>
</feature>
<proteinExistence type="predicted"/>
<reference evidence="3 4" key="2">
    <citation type="journal article" date="2012" name="PLoS Pathog.">
        <title>Diverse lifestyles and strategies of plant pathogenesis encoded in the genomes of eighteen Dothideomycetes fungi.</title>
        <authorList>
            <person name="Ohm R.A."/>
            <person name="Feau N."/>
            <person name="Henrissat B."/>
            <person name="Schoch C.L."/>
            <person name="Horwitz B.A."/>
            <person name="Barry K.W."/>
            <person name="Condon B.J."/>
            <person name="Copeland A.C."/>
            <person name="Dhillon B."/>
            <person name="Glaser F."/>
            <person name="Hesse C.N."/>
            <person name="Kosti I."/>
            <person name="LaButti K."/>
            <person name="Lindquist E.A."/>
            <person name="Lucas S."/>
            <person name="Salamov A.A."/>
            <person name="Bradshaw R.E."/>
            <person name="Ciuffetti L."/>
            <person name="Hamelin R.C."/>
            <person name="Kema G.H.J."/>
            <person name="Lawrence C."/>
            <person name="Scott J.A."/>
            <person name="Spatafora J.W."/>
            <person name="Turgeon B.G."/>
            <person name="de Wit P.J.G.M."/>
            <person name="Zhong S."/>
            <person name="Goodwin S.B."/>
            <person name="Grigoriev I.V."/>
        </authorList>
    </citation>
    <scope>NUCLEOTIDE SEQUENCE [LARGE SCALE GENOMIC DNA]</scope>
    <source>
        <strain evidence="4">NZE10 / CBS 128990</strain>
    </source>
</reference>
<accession>M2YN63</accession>
<dbReference type="STRING" id="675120.M2YN63"/>
<evidence type="ECO:0000256" key="1">
    <source>
        <dbReference type="SAM" id="MobiDB-lite"/>
    </source>
</evidence>
<evidence type="ECO:0000313" key="3">
    <source>
        <dbReference type="EMBL" id="EME43390.1"/>
    </source>
</evidence>
<dbReference type="Proteomes" id="UP000016933">
    <property type="component" value="Unassembled WGS sequence"/>
</dbReference>
<dbReference type="Pfam" id="PF22980">
    <property type="entry name" value="Myb_DNA-bind_8"/>
    <property type="match status" value="1"/>
</dbReference>
<organism evidence="3 4">
    <name type="scientific">Dothistroma septosporum (strain NZE10 / CBS 128990)</name>
    <name type="common">Red band needle blight fungus</name>
    <name type="synonym">Mycosphaerella pini</name>
    <dbReference type="NCBI Taxonomy" id="675120"/>
    <lineage>
        <taxon>Eukaryota</taxon>
        <taxon>Fungi</taxon>
        <taxon>Dikarya</taxon>
        <taxon>Ascomycota</taxon>
        <taxon>Pezizomycotina</taxon>
        <taxon>Dothideomycetes</taxon>
        <taxon>Dothideomycetidae</taxon>
        <taxon>Mycosphaerellales</taxon>
        <taxon>Mycosphaerellaceae</taxon>
        <taxon>Dothistroma</taxon>
    </lineage>
</organism>
<feature type="compositionally biased region" description="Basic and acidic residues" evidence="1">
    <location>
        <begin position="94"/>
        <end position="108"/>
    </location>
</feature>
<dbReference type="OMA" id="MRFRRFK"/>
<dbReference type="OrthoDB" id="3944319at2759"/>
<evidence type="ECO:0000259" key="2">
    <source>
        <dbReference type="Pfam" id="PF22980"/>
    </source>
</evidence>